<gene>
    <name evidence="6" type="primary">LOC113394374</name>
</gene>
<evidence type="ECO:0000313" key="5">
    <source>
        <dbReference type="Proteomes" id="UP001652626"/>
    </source>
</evidence>
<organism evidence="5 6">
    <name type="scientific">Vanessa tameamea</name>
    <name type="common">Kamehameha butterfly</name>
    <dbReference type="NCBI Taxonomy" id="334116"/>
    <lineage>
        <taxon>Eukaryota</taxon>
        <taxon>Metazoa</taxon>
        <taxon>Ecdysozoa</taxon>
        <taxon>Arthropoda</taxon>
        <taxon>Hexapoda</taxon>
        <taxon>Insecta</taxon>
        <taxon>Pterygota</taxon>
        <taxon>Neoptera</taxon>
        <taxon>Endopterygota</taxon>
        <taxon>Lepidoptera</taxon>
        <taxon>Glossata</taxon>
        <taxon>Ditrysia</taxon>
        <taxon>Papilionoidea</taxon>
        <taxon>Nymphalidae</taxon>
        <taxon>Nymphalinae</taxon>
        <taxon>Vanessa</taxon>
    </lineage>
</organism>
<name>A0A8B8HRH3_VANTA</name>
<dbReference type="OMA" id="KCGLRRK"/>
<reference evidence="6" key="1">
    <citation type="submission" date="2025-08" db="UniProtKB">
        <authorList>
            <consortium name="RefSeq"/>
        </authorList>
    </citation>
    <scope>IDENTIFICATION</scope>
    <source>
        <tissue evidence="6">Whole body</tissue>
    </source>
</reference>
<feature type="compositionally biased region" description="Polar residues" evidence="4">
    <location>
        <begin position="1422"/>
        <end position="1431"/>
    </location>
</feature>
<feature type="compositionally biased region" description="Basic and acidic residues" evidence="4">
    <location>
        <begin position="333"/>
        <end position="343"/>
    </location>
</feature>
<dbReference type="GeneID" id="113394374"/>
<evidence type="ECO:0000313" key="6">
    <source>
        <dbReference type="RefSeq" id="XP_026487444.2"/>
    </source>
</evidence>
<dbReference type="PANTHER" id="PTHR15052:SF2">
    <property type="entry name" value="GENERAL TRANSCRIPTION FACTOR 3C POLYPEPTIDE 2"/>
    <property type="match status" value="1"/>
</dbReference>
<dbReference type="InterPro" id="IPR015943">
    <property type="entry name" value="WD40/YVTN_repeat-like_dom_sf"/>
</dbReference>
<sequence>MNSKKLKKKKEDQFFSNVMHDNPEVLVLPPNILEKLGINLGNIQPGIGNSIISSCTEIVDNAKDLAHTLFTEKPGLATENTCINTFNKETSILKTANLMKESVLLSPTFSALKTYDVINEEDINFLTNPDVSIEDNQISSKVSKLHENNHNGLRTGDREIISLYNNSLDFDKTKTENKSIDVPDIQRANNDGNITSVVNEIDISKPNIDLPNKTIMSENSEHLDKSLKDIKPKISLEPKNKINILSHEILDANKIKELTKIHTSDSSALIPVKMDTNLSKNNISITEKPVTKYLDSQNSLNEVQPMTDISNGPYNNDIIKNVGIKCTPQPDDIYSKESKDDNNYKSSNKMKNDELLNKNYITGDNLVHVSNPKEENKAKDTDQSNYLICVNRKDQNCLRDVALSNFNYVRDKSKENVENHTNNNFQHQQFNYDSDEPKNNKLFTPTKSFLDNKESDNCVNTSEGDSCKDKKINSDENIVTSKLCIQGVEKPGGQLVIPTTNMNGQSIKTYSKIKKTVKKILHNNETNLGDCLENNADIDYKANEADSDSQVINNFCICKDFGAYSYYESVNSYEHIHFLIPTNIHCSLEILFSIYEDEYNDVIKSKNEQNSFVYNEEPLEENSLLDESINNNNICWYIIENVYKNSKFNDNLTTTYVCNQHNITPHDESSINIGLGNSLQTKTNDCNEYVNGTNNNQYENIRKKGRSSYGSRDYLKIKTVDKHHLKTKEDYNSGINMICQQNLESNKNLSRKRKRSSVSESDDDKSSAKLGTDTIRCQPCGKKVAKIDWENHISKRHCFVAWAEGQTINFEDKKLLLKLNRRLCDTGKLVCTFCDAEQNALNKFITHVKKCINKRCTNNKINRPMRRHNTNNEIEQSSSRSVNRLICGVCQSEVEENLWFEHIGKEHNYLAWEQGAPPLDCTDEEKVLNILNITRKTIGRLECSNCGVSRKFVKSYINHLKSCANIELLSPESTVFKENEIKFESAKSKVKKINTAGPIKCGVCHIEVEDDKWIDHICKEHSYLAWKEGETEINVNDAKQVYDHLYDLTKGIDGLICPKCGIRRKYVKSFLTHIENCSGTSNTTLDGDDSRMTDLNDTTLDETLDPEKIVKCGVCQKELEQKSWINHIQKEHAYMAWKEGQTALNLDNQLEILQHLNDINKKYNGLVCNKCGIIRKYVKVFLSHIETCDSTFVSNSSLKEEGIKGSDSYQCAVCAEVVDPKDWKSHAMRKHYNVAWAVGDFPIDVKNPHAVENCLKEYRKQFKKLECMLCGVVRVSILGFYAHIIQCGKSEKEVEEFKNYCEICNSKYLCIYKYQHLQMHKEQEFAKERKKELESKIKLDINGQIENEPIADGRQAAKRARNVIGKYQKFEFNCTSCGFGADEENELEDHACGKMKYKDFSDSEPSVHVDSSSGEESDITEVDSNVSASEMDSTKEKWRKHGESRSFATRIKRIPFEIKNPKAFLNQSAEEFRRIHYTSDTLYPQWRYCKYKSVPDDEICKYMPPLEHSCKLLMGQKDWKTLSKFQAYKETGGYSVFVGGSIQCVSWAPGEAGEGAEGGERHFLAVSCHNAADCPRLDIAQIHSQASMLQIWDFGDLTTSIPKFVLGIAHDYGTIWSIDWCASGARDNLLEHSETFQRLGLLAAACSNGSAYIFSVPYPSTITDSDKVIYNLTPVAELRISRGERNKFQATSISWSQQIGHSVVLVGYSDGTTALFDLQGDSPLLKETVDGVDIIYPYHDERSHNTCITGVSTLASGVRGGACVASSASPTGADSARRGAAAVRLRAHQPCSAAEHTPHWPSALLAENDGIVTQAVNELDWWGWGQRLGAVHGSSACVQCGALAAFAAPLLRLMTPHPAYSSLNKEPVAFINMRPLAKKRTKKKTDELAIKLEPRTYEDAVKTYGIEFKFIKELDKNYIQRINNKPKELCHERFPLSDIRSMAFNPSPRHHRKIALATHAGLIFVVTV</sequence>
<dbReference type="GO" id="GO:0005634">
    <property type="term" value="C:nucleus"/>
    <property type="evidence" value="ECO:0007669"/>
    <property type="project" value="UniProtKB-SubCell"/>
</dbReference>
<dbReference type="Gene3D" id="2.130.10.10">
    <property type="entry name" value="YVTN repeat-like/Quinoprotein amine dehydrogenase"/>
    <property type="match status" value="1"/>
</dbReference>
<keyword evidence="2" id="KW-0804">Transcription</keyword>
<keyword evidence="3" id="KW-0539">Nucleus</keyword>
<dbReference type="GO" id="GO:0000127">
    <property type="term" value="C:transcription factor TFIIIC complex"/>
    <property type="evidence" value="ECO:0007669"/>
    <property type="project" value="TreeGrafter"/>
</dbReference>
<feature type="region of interest" description="Disordered" evidence="4">
    <location>
        <begin position="330"/>
        <end position="349"/>
    </location>
</feature>
<dbReference type="Proteomes" id="UP001652626">
    <property type="component" value="Chromosome 4"/>
</dbReference>
<proteinExistence type="predicted"/>
<evidence type="ECO:0000256" key="2">
    <source>
        <dbReference type="ARBA" id="ARBA00023163"/>
    </source>
</evidence>
<evidence type="ECO:0000256" key="4">
    <source>
        <dbReference type="SAM" id="MobiDB-lite"/>
    </source>
</evidence>
<feature type="region of interest" description="Disordered" evidence="4">
    <location>
        <begin position="1400"/>
        <end position="1440"/>
    </location>
</feature>
<comment type="subcellular location">
    <subcellularLocation>
        <location evidence="1">Nucleus</location>
    </subcellularLocation>
</comment>
<feature type="region of interest" description="Disordered" evidence="4">
    <location>
        <begin position="747"/>
        <end position="769"/>
    </location>
</feature>
<evidence type="ECO:0000256" key="1">
    <source>
        <dbReference type="ARBA" id="ARBA00004123"/>
    </source>
</evidence>
<protein>
    <submittedName>
        <fullName evidence="6">Uncharacterized protein LOC113394374 isoform X1</fullName>
    </submittedName>
</protein>
<accession>A0A8B8HRH3</accession>
<evidence type="ECO:0000256" key="3">
    <source>
        <dbReference type="ARBA" id="ARBA00023242"/>
    </source>
</evidence>
<dbReference type="SUPFAM" id="SSF50978">
    <property type="entry name" value="WD40 repeat-like"/>
    <property type="match status" value="1"/>
</dbReference>
<keyword evidence="5" id="KW-1185">Reference proteome</keyword>
<dbReference type="GO" id="GO:0006383">
    <property type="term" value="P:transcription by RNA polymerase III"/>
    <property type="evidence" value="ECO:0007669"/>
    <property type="project" value="TreeGrafter"/>
</dbReference>
<dbReference type="RefSeq" id="XP_026487444.2">
    <property type="nucleotide sequence ID" value="XM_026631659.2"/>
</dbReference>
<dbReference type="InterPro" id="IPR036322">
    <property type="entry name" value="WD40_repeat_dom_sf"/>
</dbReference>
<dbReference type="PANTHER" id="PTHR15052">
    <property type="entry name" value="RNA POLYMERASE III TRANSCRIPTION INITIATION FACTOR COMPLEX SUBUNIT"/>
    <property type="match status" value="1"/>
</dbReference>
<dbReference type="OrthoDB" id="4703at2759"/>
<dbReference type="InterPro" id="IPR052416">
    <property type="entry name" value="GTF3C_component"/>
</dbReference>